<comment type="caution">
    <text evidence="1">The sequence shown here is derived from an EMBL/GenBank/DDBJ whole genome shotgun (WGS) entry which is preliminary data.</text>
</comment>
<sequence>MSGWALAVESRSLGISGFVSRVRQRPLPERDNLHVSGMLTVKHPTPTTVRYTVSTRSPTRTFAAELTRLCLGALRFTIGLFLLLVLFAKARVTLVESNRSQTWYLDELFAKGALGHVATQVAEHLAWRWLIPSSAVILWAIFRRGYTEESLLVIRGLGVQTSTSSPTYLSTSSTRFIPTNVIQDIFIHEAFKGFEVKFYLAIVVEGEEDVVVVFPVSSVGSDSIACADRPQNILPKREALEEVWRGTKACLYEPKAT</sequence>
<name>A0ACC3SKR1_9PEZI</name>
<reference evidence="1" key="1">
    <citation type="submission" date="2024-02" db="EMBL/GenBank/DDBJ databases">
        <title>Metagenome Assembled Genome of Zalaria obscura JY119.</title>
        <authorList>
            <person name="Vighnesh L."/>
            <person name="Jagadeeshwari U."/>
            <person name="Venkata Ramana C."/>
            <person name="Sasikala C."/>
        </authorList>
    </citation>
    <scope>NUCLEOTIDE SEQUENCE</scope>
    <source>
        <strain evidence="1">JY119</strain>
    </source>
</reference>
<evidence type="ECO:0000313" key="1">
    <source>
        <dbReference type="EMBL" id="KAK8217397.1"/>
    </source>
</evidence>
<accession>A0ACC3SKR1</accession>
<keyword evidence="2" id="KW-1185">Reference proteome</keyword>
<organism evidence="1 2">
    <name type="scientific">Zalaria obscura</name>
    <dbReference type="NCBI Taxonomy" id="2024903"/>
    <lineage>
        <taxon>Eukaryota</taxon>
        <taxon>Fungi</taxon>
        <taxon>Dikarya</taxon>
        <taxon>Ascomycota</taxon>
        <taxon>Pezizomycotina</taxon>
        <taxon>Dothideomycetes</taxon>
        <taxon>Dothideomycetidae</taxon>
        <taxon>Dothideales</taxon>
        <taxon>Zalariaceae</taxon>
        <taxon>Zalaria</taxon>
    </lineage>
</organism>
<dbReference type="Proteomes" id="UP001320706">
    <property type="component" value="Unassembled WGS sequence"/>
</dbReference>
<proteinExistence type="predicted"/>
<evidence type="ECO:0000313" key="2">
    <source>
        <dbReference type="Proteomes" id="UP001320706"/>
    </source>
</evidence>
<dbReference type="EMBL" id="JAMKPW020000005">
    <property type="protein sequence ID" value="KAK8217397.1"/>
    <property type="molecule type" value="Genomic_DNA"/>
</dbReference>
<protein>
    <submittedName>
        <fullName evidence="1">Uncharacterized protein</fullName>
    </submittedName>
</protein>
<gene>
    <name evidence="1" type="ORF">M8818_001153</name>
</gene>